<evidence type="ECO:0000256" key="1">
    <source>
        <dbReference type="SAM" id="MobiDB-lite"/>
    </source>
</evidence>
<organism evidence="2 3">
    <name type="scientific">Trifolium medium</name>
    <dbReference type="NCBI Taxonomy" id="97028"/>
    <lineage>
        <taxon>Eukaryota</taxon>
        <taxon>Viridiplantae</taxon>
        <taxon>Streptophyta</taxon>
        <taxon>Embryophyta</taxon>
        <taxon>Tracheophyta</taxon>
        <taxon>Spermatophyta</taxon>
        <taxon>Magnoliopsida</taxon>
        <taxon>eudicotyledons</taxon>
        <taxon>Gunneridae</taxon>
        <taxon>Pentapetalae</taxon>
        <taxon>rosids</taxon>
        <taxon>fabids</taxon>
        <taxon>Fabales</taxon>
        <taxon>Fabaceae</taxon>
        <taxon>Papilionoideae</taxon>
        <taxon>50 kb inversion clade</taxon>
        <taxon>NPAAA clade</taxon>
        <taxon>Hologalegina</taxon>
        <taxon>IRL clade</taxon>
        <taxon>Trifolieae</taxon>
        <taxon>Trifolium</taxon>
    </lineage>
</organism>
<dbReference type="Proteomes" id="UP000265520">
    <property type="component" value="Unassembled WGS sequence"/>
</dbReference>
<keyword evidence="3" id="KW-1185">Reference proteome</keyword>
<evidence type="ECO:0000313" key="3">
    <source>
        <dbReference type="Proteomes" id="UP000265520"/>
    </source>
</evidence>
<sequence>MPTRGTRGRIINHANIGHRLNHSGKGTTESHTINNRDMETGHTPMTNAIPPSMR</sequence>
<dbReference type="AlphaFoldDB" id="A0A392VHY8"/>
<reference evidence="2 3" key="1">
    <citation type="journal article" date="2018" name="Front. Plant Sci.">
        <title>Red Clover (Trifolium pratense) and Zigzag Clover (T. medium) - A Picture of Genomic Similarities and Differences.</title>
        <authorList>
            <person name="Dluhosova J."/>
            <person name="Istvanek J."/>
            <person name="Nedelnik J."/>
            <person name="Repkova J."/>
        </authorList>
    </citation>
    <scope>NUCLEOTIDE SEQUENCE [LARGE SCALE GENOMIC DNA]</scope>
    <source>
        <strain evidence="3">cv. 10/8</strain>
        <tissue evidence="2">Leaf</tissue>
    </source>
</reference>
<feature type="non-terminal residue" evidence="2">
    <location>
        <position position="54"/>
    </location>
</feature>
<feature type="region of interest" description="Disordered" evidence="1">
    <location>
        <begin position="18"/>
        <end position="54"/>
    </location>
</feature>
<comment type="caution">
    <text evidence="2">The sequence shown here is derived from an EMBL/GenBank/DDBJ whole genome shotgun (WGS) entry which is preliminary data.</text>
</comment>
<proteinExistence type="predicted"/>
<evidence type="ECO:0000313" key="2">
    <source>
        <dbReference type="EMBL" id="MCI87032.1"/>
    </source>
</evidence>
<protein>
    <submittedName>
        <fullName evidence="2">Uncharacterized protein</fullName>
    </submittedName>
</protein>
<feature type="compositionally biased region" description="Polar residues" evidence="1">
    <location>
        <begin position="24"/>
        <end position="33"/>
    </location>
</feature>
<dbReference type="EMBL" id="LXQA011155856">
    <property type="protein sequence ID" value="MCI87032.1"/>
    <property type="molecule type" value="Genomic_DNA"/>
</dbReference>
<name>A0A392VHY8_9FABA</name>
<accession>A0A392VHY8</accession>